<evidence type="ECO:0000313" key="1">
    <source>
        <dbReference type="EMBL" id="RJT92438.1"/>
    </source>
</evidence>
<name>A0A3A5MYW2_9MICO</name>
<keyword evidence="2" id="KW-1185">Reference proteome</keyword>
<dbReference type="Proteomes" id="UP000272015">
    <property type="component" value="Unassembled WGS sequence"/>
</dbReference>
<evidence type="ECO:0000313" key="2">
    <source>
        <dbReference type="Proteomes" id="UP000272015"/>
    </source>
</evidence>
<proteinExistence type="predicted"/>
<evidence type="ECO:0008006" key="3">
    <source>
        <dbReference type="Google" id="ProtNLM"/>
    </source>
</evidence>
<comment type="caution">
    <text evidence="1">The sequence shown here is derived from an EMBL/GenBank/DDBJ whole genome shotgun (WGS) entry which is preliminary data.</text>
</comment>
<sequence length="72" mass="7956">MPADVATALTDSGVQGAYDERPAYQRNDYIGWIERAKMLDTRSRRIGQMLDELAVGGVYMGMQHAPSHKNGS</sequence>
<dbReference type="Pfam" id="PF13376">
    <property type="entry name" value="OmdA"/>
    <property type="match status" value="1"/>
</dbReference>
<dbReference type="RefSeq" id="WP_119970321.1">
    <property type="nucleotide sequence ID" value="NZ_JBHSQA010000020.1"/>
</dbReference>
<dbReference type="AlphaFoldDB" id="A0A3A5MYW2"/>
<accession>A0A3A5MYW2</accession>
<dbReference type="EMBL" id="QZVS01000022">
    <property type="protein sequence ID" value="RJT92438.1"/>
    <property type="molecule type" value="Genomic_DNA"/>
</dbReference>
<protein>
    <recommendedName>
        <fullName evidence="3">YdeI/OmpD-associated family protein</fullName>
    </recommendedName>
</protein>
<gene>
    <name evidence="1" type="ORF">D6T64_00300</name>
</gene>
<dbReference type="OrthoDB" id="214150at2"/>
<reference evidence="1 2" key="1">
    <citation type="submission" date="2018-09" db="EMBL/GenBank/DDBJ databases">
        <title>Novel species of Cryobacterium.</title>
        <authorList>
            <person name="Liu Q."/>
            <person name="Xin Y.-H."/>
        </authorList>
    </citation>
    <scope>NUCLEOTIDE SEQUENCE [LARGE SCALE GENOMIC DNA]</scope>
    <source>
        <strain evidence="1 2">Hh39</strain>
    </source>
</reference>
<organism evidence="1 2">
    <name type="scientific">Cryobacterium melibiosiphilum</name>
    <dbReference type="NCBI Taxonomy" id="995039"/>
    <lineage>
        <taxon>Bacteria</taxon>
        <taxon>Bacillati</taxon>
        <taxon>Actinomycetota</taxon>
        <taxon>Actinomycetes</taxon>
        <taxon>Micrococcales</taxon>
        <taxon>Microbacteriaceae</taxon>
        <taxon>Cryobacterium</taxon>
    </lineage>
</organism>